<dbReference type="GO" id="GO:0016301">
    <property type="term" value="F:kinase activity"/>
    <property type="evidence" value="ECO:0007669"/>
    <property type="project" value="UniProtKB-KW"/>
</dbReference>
<dbReference type="AlphaFoldDB" id="A0A8X6X586"/>
<dbReference type="Gene3D" id="1.20.1270.60">
    <property type="entry name" value="Arfaptin homology (AH) domain/BAR domain"/>
    <property type="match status" value="1"/>
</dbReference>
<dbReference type="InterPro" id="IPR031160">
    <property type="entry name" value="F_BAR_dom"/>
</dbReference>
<comment type="caution">
    <text evidence="3">The sequence shown here is derived from an EMBL/GenBank/DDBJ whole genome shotgun (WGS) entry which is preliminary data.</text>
</comment>
<dbReference type="PANTHER" id="PTHR33327:SF3">
    <property type="entry name" value="RNA-DIRECTED DNA POLYMERASE"/>
    <property type="match status" value="1"/>
</dbReference>
<sequence length="255" mass="29368">MGFATDLQGKNSHEALMSLQDAELRLLENMKRCMSLRVKCDREYAIALNSVCIQTLKIDQSELKGSMVARAWSVIAEETEAMSRLVKQNADYLASHTIDEMNALILEKRALRKLYTDEHNRIHGELLRLQDAVNKTRNLYEKTLELWRVSKAKYEDQYVKANLDSRYAAEVDDIITNPPTTGMYEKLKNQLINRLSLSKEQRVRKLLGREELGDRKLSQFLRHLRSLAGDIKIKPTLLCSLLQRLPLQVQAILQG</sequence>
<evidence type="ECO:0000313" key="4">
    <source>
        <dbReference type="Proteomes" id="UP000886998"/>
    </source>
</evidence>
<dbReference type="SUPFAM" id="SSF103657">
    <property type="entry name" value="BAR/IMD domain-like"/>
    <property type="match status" value="1"/>
</dbReference>
<dbReference type="SMART" id="SM00055">
    <property type="entry name" value="FCH"/>
    <property type="match status" value="1"/>
</dbReference>
<proteinExistence type="predicted"/>
<dbReference type="Proteomes" id="UP000886998">
    <property type="component" value="Unassembled WGS sequence"/>
</dbReference>
<dbReference type="InterPro" id="IPR055469">
    <property type="entry name" value="DUF7041"/>
</dbReference>
<dbReference type="OrthoDB" id="6422646at2759"/>
<keyword evidence="4" id="KW-1185">Reference proteome</keyword>
<dbReference type="PANTHER" id="PTHR33327">
    <property type="entry name" value="ENDONUCLEASE"/>
    <property type="match status" value="1"/>
</dbReference>
<keyword evidence="3" id="KW-0808">Transferase</keyword>
<evidence type="ECO:0000259" key="2">
    <source>
        <dbReference type="PROSITE" id="PS51741"/>
    </source>
</evidence>
<dbReference type="Pfam" id="PF23055">
    <property type="entry name" value="DUF7041"/>
    <property type="match status" value="1"/>
</dbReference>
<evidence type="ECO:0000256" key="1">
    <source>
        <dbReference type="PROSITE-ProRule" id="PRU01077"/>
    </source>
</evidence>
<keyword evidence="3" id="KW-0418">Kinase</keyword>
<keyword evidence="1" id="KW-0175">Coiled coil</keyword>
<evidence type="ECO:0000313" key="3">
    <source>
        <dbReference type="EMBL" id="GFY46259.1"/>
    </source>
</evidence>
<dbReference type="Pfam" id="PF00611">
    <property type="entry name" value="FCH"/>
    <property type="match status" value="1"/>
</dbReference>
<reference evidence="3" key="1">
    <citation type="submission" date="2020-08" db="EMBL/GenBank/DDBJ databases">
        <title>Multicomponent nature underlies the extraordinary mechanical properties of spider dragline silk.</title>
        <authorList>
            <person name="Kono N."/>
            <person name="Nakamura H."/>
            <person name="Mori M."/>
            <person name="Yoshida Y."/>
            <person name="Ohtoshi R."/>
            <person name="Malay A.D."/>
            <person name="Moran D.A.P."/>
            <person name="Tomita M."/>
            <person name="Numata K."/>
            <person name="Arakawa K."/>
        </authorList>
    </citation>
    <scope>NUCLEOTIDE SEQUENCE</scope>
</reference>
<protein>
    <submittedName>
        <fullName evidence="3">Tyrosine-protein kinase Fer</fullName>
    </submittedName>
</protein>
<organism evidence="3 4">
    <name type="scientific">Trichonephila inaurata madagascariensis</name>
    <dbReference type="NCBI Taxonomy" id="2747483"/>
    <lineage>
        <taxon>Eukaryota</taxon>
        <taxon>Metazoa</taxon>
        <taxon>Ecdysozoa</taxon>
        <taxon>Arthropoda</taxon>
        <taxon>Chelicerata</taxon>
        <taxon>Arachnida</taxon>
        <taxon>Araneae</taxon>
        <taxon>Araneomorphae</taxon>
        <taxon>Entelegynae</taxon>
        <taxon>Araneoidea</taxon>
        <taxon>Nephilidae</taxon>
        <taxon>Trichonephila</taxon>
        <taxon>Trichonephila inaurata</taxon>
    </lineage>
</organism>
<name>A0A8X6X586_9ARAC</name>
<accession>A0A8X6X586</accession>
<feature type="domain" description="F-BAR" evidence="2">
    <location>
        <begin position="1"/>
        <end position="255"/>
    </location>
</feature>
<gene>
    <name evidence="3" type="primary">FER</name>
    <name evidence="3" type="ORF">TNIN_202921</name>
</gene>
<dbReference type="EMBL" id="BMAV01005287">
    <property type="protein sequence ID" value="GFY46259.1"/>
    <property type="molecule type" value="Genomic_DNA"/>
</dbReference>
<dbReference type="InterPro" id="IPR001060">
    <property type="entry name" value="FCH_dom"/>
</dbReference>
<dbReference type="InterPro" id="IPR027267">
    <property type="entry name" value="AH/BAR_dom_sf"/>
</dbReference>
<dbReference type="PROSITE" id="PS51741">
    <property type="entry name" value="F_BAR"/>
    <property type="match status" value="1"/>
</dbReference>